<sequence length="118" mass="12620">MGDPEPAWERIPPYNRSSRTLPSGPDGSPRANTIVGQVLCTGGMIDVAGHLADARSDPSLRRHTGAGLVRVDQVHVTPALLPAVTDYRLVDPHGASDHWGMVVTLNPTRVDPTALAWI</sequence>
<evidence type="ECO:0000256" key="1">
    <source>
        <dbReference type="SAM" id="MobiDB-lite"/>
    </source>
</evidence>
<protein>
    <submittedName>
        <fullName evidence="2">Uncharacterized protein</fullName>
    </submittedName>
</protein>
<evidence type="ECO:0000313" key="2">
    <source>
        <dbReference type="EMBL" id="SBW27969.1"/>
    </source>
</evidence>
<dbReference type="EMBL" id="FLUV01002285">
    <property type="protein sequence ID" value="SBW27969.1"/>
    <property type="molecule type" value="Genomic_DNA"/>
</dbReference>
<feature type="region of interest" description="Disordered" evidence="1">
    <location>
        <begin position="1"/>
        <end position="33"/>
    </location>
</feature>
<dbReference type="Proteomes" id="UP000199013">
    <property type="component" value="Unassembled WGS sequence"/>
</dbReference>
<evidence type="ECO:0000313" key="3">
    <source>
        <dbReference type="Proteomes" id="UP000199013"/>
    </source>
</evidence>
<reference evidence="3" key="1">
    <citation type="submission" date="2016-02" db="EMBL/GenBank/DDBJ databases">
        <authorList>
            <person name="Wibberg D."/>
        </authorList>
    </citation>
    <scope>NUCLEOTIDE SEQUENCE [LARGE SCALE GENOMIC DNA]</scope>
</reference>
<proteinExistence type="predicted"/>
<dbReference type="AlphaFoldDB" id="A0A1C3PDT0"/>
<gene>
    <name evidence="2" type="ORF">FDG2_5484</name>
</gene>
<accession>A0A1C3PDT0</accession>
<keyword evidence="3" id="KW-1185">Reference proteome</keyword>
<organism evidence="2 3">
    <name type="scientific">Candidatus Protofrankia californiensis</name>
    <dbReference type="NCBI Taxonomy" id="1839754"/>
    <lineage>
        <taxon>Bacteria</taxon>
        <taxon>Bacillati</taxon>
        <taxon>Actinomycetota</taxon>
        <taxon>Actinomycetes</taxon>
        <taxon>Frankiales</taxon>
        <taxon>Frankiaceae</taxon>
        <taxon>Protofrankia</taxon>
    </lineage>
</organism>
<name>A0A1C3PDT0_9ACTN</name>